<dbReference type="EMBL" id="GGEC01021947">
    <property type="protein sequence ID" value="MBX02431.1"/>
    <property type="molecule type" value="Transcribed_RNA"/>
</dbReference>
<accession>A0A2P2K9P6</accession>
<evidence type="ECO:0000313" key="2">
    <source>
        <dbReference type="EMBL" id="MBX02431.1"/>
    </source>
</evidence>
<dbReference type="AlphaFoldDB" id="A0A2P2K9P6"/>
<keyword evidence="1" id="KW-1133">Transmembrane helix</keyword>
<feature type="transmembrane region" description="Helical" evidence="1">
    <location>
        <begin position="27"/>
        <end position="50"/>
    </location>
</feature>
<reference evidence="2" key="1">
    <citation type="submission" date="2018-02" db="EMBL/GenBank/DDBJ databases">
        <title>Rhizophora mucronata_Transcriptome.</title>
        <authorList>
            <person name="Meera S.P."/>
            <person name="Sreeshan A."/>
            <person name="Augustine A."/>
        </authorList>
    </citation>
    <scope>NUCLEOTIDE SEQUENCE</scope>
    <source>
        <tissue evidence="2">Leaf</tissue>
    </source>
</reference>
<protein>
    <submittedName>
        <fullName evidence="2">UDP-3-O-3-hydroxymyristoyl N-acetylglucosamine deacetylase</fullName>
    </submittedName>
</protein>
<name>A0A2P2K9P6_RHIMU</name>
<proteinExistence type="predicted"/>
<keyword evidence="1" id="KW-0472">Membrane</keyword>
<evidence type="ECO:0000256" key="1">
    <source>
        <dbReference type="SAM" id="Phobius"/>
    </source>
</evidence>
<sequence length="52" mass="5854">MGNEFCNCLLLLVHEKGFASLGSVMDYVFLLLFLFFLSMLVVSCLLSSLVEF</sequence>
<organism evidence="2">
    <name type="scientific">Rhizophora mucronata</name>
    <name type="common">Asiatic mangrove</name>
    <dbReference type="NCBI Taxonomy" id="61149"/>
    <lineage>
        <taxon>Eukaryota</taxon>
        <taxon>Viridiplantae</taxon>
        <taxon>Streptophyta</taxon>
        <taxon>Embryophyta</taxon>
        <taxon>Tracheophyta</taxon>
        <taxon>Spermatophyta</taxon>
        <taxon>Magnoliopsida</taxon>
        <taxon>eudicotyledons</taxon>
        <taxon>Gunneridae</taxon>
        <taxon>Pentapetalae</taxon>
        <taxon>rosids</taxon>
        <taxon>fabids</taxon>
        <taxon>Malpighiales</taxon>
        <taxon>Rhizophoraceae</taxon>
        <taxon>Rhizophora</taxon>
    </lineage>
</organism>
<keyword evidence="1" id="KW-0812">Transmembrane</keyword>